<dbReference type="CDD" id="cd01185">
    <property type="entry name" value="INTN1_C_like"/>
    <property type="match status" value="1"/>
</dbReference>
<dbReference type="EMBL" id="JAMLJN010000006">
    <property type="protein sequence ID" value="MCL9770501.1"/>
    <property type="molecule type" value="Genomic_DNA"/>
</dbReference>
<dbReference type="RefSeq" id="WP_250582014.1">
    <property type="nucleotide sequence ID" value="NZ_JAMLJN010000006.1"/>
</dbReference>
<dbReference type="InterPro" id="IPR010998">
    <property type="entry name" value="Integrase_recombinase_N"/>
</dbReference>
<dbReference type="SUPFAM" id="SSF56349">
    <property type="entry name" value="DNA breaking-rejoining enzymes"/>
    <property type="match status" value="1"/>
</dbReference>
<feature type="domain" description="Tyr recombinase" evidence="4">
    <location>
        <begin position="219"/>
        <end position="396"/>
    </location>
</feature>
<keyword evidence="3" id="KW-0233">DNA recombination</keyword>
<reference evidence="5 6" key="1">
    <citation type="submission" date="2022-05" db="EMBL/GenBank/DDBJ databases">
        <title>Flavobacterium sp., isolated from activated sludge.</title>
        <authorList>
            <person name="Ran Q."/>
        </authorList>
    </citation>
    <scope>NUCLEOTIDE SEQUENCE [LARGE SCALE GENOMIC DNA]</scope>
    <source>
        <strain evidence="5 6">HXWNR69</strain>
    </source>
</reference>
<organism evidence="5 6">
    <name type="scientific">Flavobacterium fragile</name>
    <dbReference type="NCBI Taxonomy" id="2949085"/>
    <lineage>
        <taxon>Bacteria</taxon>
        <taxon>Pseudomonadati</taxon>
        <taxon>Bacteroidota</taxon>
        <taxon>Flavobacteriia</taxon>
        <taxon>Flavobacteriales</taxon>
        <taxon>Flavobacteriaceae</taxon>
        <taxon>Flavobacterium</taxon>
    </lineage>
</organism>
<dbReference type="Pfam" id="PF13102">
    <property type="entry name" value="Phage_int_SAM_5"/>
    <property type="match status" value="1"/>
</dbReference>
<evidence type="ECO:0000313" key="6">
    <source>
        <dbReference type="Proteomes" id="UP001203342"/>
    </source>
</evidence>
<accession>A0ABT0THQ1</accession>
<gene>
    <name evidence="5" type="ORF">NAT47_08730</name>
</gene>
<protein>
    <submittedName>
        <fullName evidence="5">Site-specific integrase</fullName>
    </submittedName>
</protein>
<sequence>MNSKVTLHFYAKSTKANGNGLLPIYVRLTIDGKRFEYSTKKFIEPSKWSTELSKMKGNSEEARSINNLLDFTRNRINEIQFELLKDGISLNIDEFKNRLLGIKERERLLIPIFTEHNRKIKELVGSEYAPGTLERYETSLKHTKDFLQWKFRVSDIDIEKIDHAFITEYEFYLRSERKCANNTAVKYIKNFHKIINICLANGWLNKDPFANYKAKVKEVIREFLTEQEIQSLMEKEFVSERLELVRDIFVFSCFSGLAYIDVKQLSKDNIVLGIDGDKWINKNRQKTDTNSKIPLLPTAQYILDKYANHPVCVNEDKLLPIFSNQKMNAYLKEIATVCGINKELTFHIARHTFATTVTLSNGVPIETVSKMLGHTNLKTTQHYAKILDKKISEDMQVLKAKFNTKLQTHSKSMNY</sequence>
<dbReference type="Pfam" id="PF00589">
    <property type="entry name" value="Phage_integrase"/>
    <property type="match status" value="1"/>
</dbReference>
<dbReference type="PANTHER" id="PTHR30349">
    <property type="entry name" value="PHAGE INTEGRASE-RELATED"/>
    <property type="match status" value="1"/>
</dbReference>
<comment type="similarity">
    <text evidence="1">Belongs to the 'phage' integrase family.</text>
</comment>
<evidence type="ECO:0000256" key="1">
    <source>
        <dbReference type="ARBA" id="ARBA00008857"/>
    </source>
</evidence>
<dbReference type="PROSITE" id="PS51898">
    <property type="entry name" value="TYR_RECOMBINASE"/>
    <property type="match status" value="1"/>
</dbReference>
<evidence type="ECO:0000313" key="5">
    <source>
        <dbReference type="EMBL" id="MCL9770501.1"/>
    </source>
</evidence>
<dbReference type="InterPro" id="IPR025269">
    <property type="entry name" value="SAM-like_dom"/>
</dbReference>
<keyword evidence="2" id="KW-0238">DNA-binding</keyword>
<name>A0ABT0THQ1_9FLAO</name>
<dbReference type="InterPro" id="IPR013762">
    <property type="entry name" value="Integrase-like_cat_sf"/>
</dbReference>
<dbReference type="InterPro" id="IPR002104">
    <property type="entry name" value="Integrase_catalytic"/>
</dbReference>
<dbReference type="InterPro" id="IPR050090">
    <property type="entry name" value="Tyrosine_recombinase_XerCD"/>
</dbReference>
<proteinExistence type="inferred from homology"/>
<dbReference type="Proteomes" id="UP001203342">
    <property type="component" value="Unassembled WGS sequence"/>
</dbReference>
<evidence type="ECO:0000256" key="2">
    <source>
        <dbReference type="ARBA" id="ARBA00023125"/>
    </source>
</evidence>
<dbReference type="InterPro" id="IPR035386">
    <property type="entry name" value="Arm-DNA-bind_5"/>
</dbReference>
<evidence type="ECO:0000259" key="4">
    <source>
        <dbReference type="PROSITE" id="PS51898"/>
    </source>
</evidence>
<dbReference type="PANTHER" id="PTHR30349:SF64">
    <property type="entry name" value="PROPHAGE INTEGRASE INTD-RELATED"/>
    <property type="match status" value="1"/>
</dbReference>
<dbReference type="Gene3D" id="1.10.150.130">
    <property type="match status" value="1"/>
</dbReference>
<evidence type="ECO:0000256" key="3">
    <source>
        <dbReference type="ARBA" id="ARBA00023172"/>
    </source>
</evidence>
<dbReference type="Pfam" id="PF17293">
    <property type="entry name" value="Arm-DNA-bind_5"/>
    <property type="match status" value="1"/>
</dbReference>
<dbReference type="Gene3D" id="1.10.443.10">
    <property type="entry name" value="Intergrase catalytic core"/>
    <property type="match status" value="1"/>
</dbReference>
<keyword evidence="6" id="KW-1185">Reference proteome</keyword>
<comment type="caution">
    <text evidence="5">The sequence shown here is derived from an EMBL/GenBank/DDBJ whole genome shotgun (WGS) entry which is preliminary data.</text>
</comment>
<dbReference type="InterPro" id="IPR011010">
    <property type="entry name" value="DNA_brk_join_enz"/>
</dbReference>